<dbReference type="Gene3D" id="3.90.1300.10">
    <property type="entry name" value="Amidase signature (AS) domain"/>
    <property type="match status" value="1"/>
</dbReference>
<dbReference type="STRING" id="1196081.A0A364L146"/>
<evidence type="ECO:0000259" key="5">
    <source>
        <dbReference type="Pfam" id="PF01425"/>
    </source>
</evidence>
<dbReference type="AlphaFoldDB" id="A0A364L146"/>
<sequence>MAPDIDRVTGGLPVQSSKVASNYTVKSSPKIEPISESEKRELLSRLEGKKLLVPDLISLLPGWRYGLHPDVDSVNEELDEWLKTVKVEEVKKIKHRARGNYTWLTATYYSDAPKEKLLLLSQFLYWIFFWDDEIDTGGELTQDRQGTIKCCEETNQCVEDCLGPNPNFTPPPGSRPTVEMFYPILAEFRQSMGAVSIERLRKELHDYINGVSREQFVRQKETLPTPAELFKMRCDDVGVIPSITQNEYAMDFELPQWIHEHEAMQEVIKEVTRLTILINDILSLQKEFRVGQLENMVILYMYHEGLTLEESLDVMLDLIREHYDLCTAAEQRVPKTGDAKLDADVQTYIVGCRDLAIGTAYWRTIVTPTIQEIFPKVITVLNPHDSNPTIQDQTENMSLWEQEAKTKRDSVNALIPEAWRLPSVPSSTEQKDVTDGYIRQFLTSKEFDITETDACGIVLRTASGEWKAYEVAKAFCHRAALAHQLTNCLHEIFFDAALAEAQAQDDYFATHKKPIGPLHGLPVSLKDQFHVKGVETTMGYVGWMGTFEGHRGTGKELVFESELVRELRSLGAILYCKTAVPHTLMAGETVNNIIGYTWSPKNRLLSAGGSSGGEGALIGLKGSPVGFGTDIGGSIRIPAAFNGLYGLRPSAGRLPYEGMANSMDGQNSILSVVGPLATSVGSLKLLVKSLLSQEPWLYDPLVLELPWKNAPDLSGTPLTFGILKDDGVVKPHPPVARAVDMVIKAIKRAGHKVIEWNPPSHTQGTRLANEVYVLDGGHDVHAAFGLSGEIVADQIASMYGKAPFAEKSASHIAAINIEKRNYQKKYLEYWNSTSELTATGRPVDGFIMPVAAIAAARPKLYNYYGYSNIINLLDYAACTLPVTTVDKDLDRFEANYEPRNKLDEIAWKSYDPEIYDGAHVGVQVVARRLQEEKVLALTEILAGALQL</sequence>
<evidence type="ECO:0000256" key="3">
    <source>
        <dbReference type="ARBA" id="ARBA00012922"/>
    </source>
</evidence>
<keyword evidence="7" id="KW-1185">Reference proteome</keyword>
<reference evidence="6 7" key="1">
    <citation type="journal article" date="2017" name="Biotechnol. Biofuels">
        <title>Differential beta-glucosidase expression as a function of carbon source availability in Talaromyces amestolkiae: a genomic and proteomic approach.</title>
        <authorList>
            <person name="de Eugenio L.I."/>
            <person name="Mendez-Liter J.A."/>
            <person name="Nieto-Dominguez M."/>
            <person name="Alonso L."/>
            <person name="Gil-Munoz J."/>
            <person name="Barriuso J."/>
            <person name="Prieto A."/>
            <person name="Martinez M.J."/>
        </authorList>
    </citation>
    <scope>NUCLEOTIDE SEQUENCE [LARGE SCALE GENOMIC DNA]</scope>
    <source>
        <strain evidence="6 7">CIB</strain>
    </source>
</reference>
<feature type="domain" description="Amidase" evidence="5">
    <location>
        <begin position="470"/>
        <end position="935"/>
    </location>
</feature>
<dbReference type="InterPro" id="IPR023631">
    <property type="entry name" value="Amidase_dom"/>
</dbReference>
<dbReference type="GeneID" id="63794679"/>
<comment type="catalytic activity">
    <reaction evidence="1">
        <text>a monocarboxylic acid amide + H2O = a monocarboxylate + NH4(+)</text>
        <dbReference type="Rhea" id="RHEA:12020"/>
        <dbReference type="ChEBI" id="CHEBI:15377"/>
        <dbReference type="ChEBI" id="CHEBI:28938"/>
        <dbReference type="ChEBI" id="CHEBI:35757"/>
        <dbReference type="ChEBI" id="CHEBI:83628"/>
        <dbReference type="EC" id="3.5.1.4"/>
    </reaction>
</comment>
<evidence type="ECO:0000313" key="6">
    <source>
        <dbReference type="EMBL" id="RAO69451.1"/>
    </source>
</evidence>
<protein>
    <recommendedName>
        <fullName evidence="3">amidase</fullName>
        <ecNumber evidence="3">3.5.1.4</ecNumber>
    </recommendedName>
</protein>
<dbReference type="PANTHER" id="PTHR46072">
    <property type="entry name" value="AMIDASE-RELATED-RELATED"/>
    <property type="match status" value="1"/>
</dbReference>
<proteinExistence type="inferred from homology"/>
<dbReference type="Gene3D" id="1.10.600.10">
    <property type="entry name" value="Farnesyl Diphosphate Synthase"/>
    <property type="match status" value="1"/>
</dbReference>
<dbReference type="InterPro" id="IPR020556">
    <property type="entry name" value="Amidase_CS"/>
</dbReference>
<organism evidence="6 7">
    <name type="scientific">Talaromyces amestolkiae</name>
    <dbReference type="NCBI Taxonomy" id="1196081"/>
    <lineage>
        <taxon>Eukaryota</taxon>
        <taxon>Fungi</taxon>
        <taxon>Dikarya</taxon>
        <taxon>Ascomycota</taxon>
        <taxon>Pezizomycotina</taxon>
        <taxon>Eurotiomycetes</taxon>
        <taxon>Eurotiomycetidae</taxon>
        <taxon>Eurotiales</taxon>
        <taxon>Trichocomaceae</taxon>
        <taxon>Talaromyces</taxon>
        <taxon>Talaromyces sect. Talaromyces</taxon>
    </lineage>
</organism>
<evidence type="ECO:0000256" key="4">
    <source>
        <dbReference type="ARBA" id="ARBA00022801"/>
    </source>
</evidence>
<dbReference type="Proteomes" id="UP000249363">
    <property type="component" value="Unassembled WGS sequence"/>
</dbReference>
<comment type="caution">
    <text evidence="6">The sequence shown here is derived from an EMBL/GenBank/DDBJ whole genome shotgun (WGS) entry which is preliminary data.</text>
</comment>
<dbReference type="Pfam" id="PF19086">
    <property type="entry name" value="Terpene_syn_C_2"/>
    <property type="match status" value="1"/>
</dbReference>
<evidence type="ECO:0000313" key="7">
    <source>
        <dbReference type="Proteomes" id="UP000249363"/>
    </source>
</evidence>
<comment type="similarity">
    <text evidence="2">Belongs to the amidase family.</text>
</comment>
<evidence type="ECO:0000256" key="2">
    <source>
        <dbReference type="ARBA" id="ARBA00009199"/>
    </source>
</evidence>
<dbReference type="OrthoDB" id="6428749at2759"/>
<keyword evidence="4" id="KW-0378">Hydrolase</keyword>
<dbReference type="InterPro" id="IPR008949">
    <property type="entry name" value="Isoprenoid_synthase_dom_sf"/>
</dbReference>
<dbReference type="EC" id="3.5.1.4" evidence="3"/>
<dbReference type="RefSeq" id="XP_040733967.1">
    <property type="nucleotide sequence ID" value="XM_040877942.1"/>
</dbReference>
<dbReference type="Pfam" id="PF01425">
    <property type="entry name" value="Amidase"/>
    <property type="match status" value="1"/>
</dbReference>
<dbReference type="PROSITE" id="PS00571">
    <property type="entry name" value="AMIDASES"/>
    <property type="match status" value="1"/>
</dbReference>
<evidence type="ECO:0000256" key="1">
    <source>
        <dbReference type="ARBA" id="ARBA00001311"/>
    </source>
</evidence>
<name>A0A364L146_TALAM</name>
<dbReference type="EMBL" id="MIKG01000009">
    <property type="protein sequence ID" value="RAO69451.1"/>
    <property type="molecule type" value="Genomic_DNA"/>
</dbReference>
<gene>
    <name evidence="6" type="ORF">BHQ10_005463</name>
</gene>
<dbReference type="SUPFAM" id="SSF48576">
    <property type="entry name" value="Terpenoid synthases"/>
    <property type="match status" value="1"/>
</dbReference>
<dbReference type="InterPro" id="IPR036928">
    <property type="entry name" value="AS_sf"/>
</dbReference>
<accession>A0A364L146</accession>
<dbReference type="GO" id="GO:0004040">
    <property type="term" value="F:amidase activity"/>
    <property type="evidence" value="ECO:0007669"/>
    <property type="project" value="UniProtKB-EC"/>
</dbReference>
<dbReference type="PANTHER" id="PTHR46072:SF7">
    <property type="entry name" value="AMIDASE"/>
    <property type="match status" value="1"/>
</dbReference>
<dbReference type="SUPFAM" id="SSF75304">
    <property type="entry name" value="Amidase signature (AS) enzymes"/>
    <property type="match status" value="1"/>
</dbReference>